<dbReference type="Proteomes" id="UP000326553">
    <property type="component" value="Chromosome"/>
</dbReference>
<keyword evidence="3" id="KW-1185">Reference proteome</keyword>
<name>A0A5J6HR72_STRAD</name>
<dbReference type="CDD" id="cd00838">
    <property type="entry name" value="MPP_superfamily"/>
    <property type="match status" value="1"/>
</dbReference>
<dbReference type="AlphaFoldDB" id="A0A5J6HR72"/>
<dbReference type="EMBL" id="CP023695">
    <property type="protein sequence ID" value="QEV20760.1"/>
    <property type="molecule type" value="Genomic_DNA"/>
</dbReference>
<dbReference type="PANTHER" id="PTHR36492">
    <property type="match status" value="1"/>
</dbReference>
<evidence type="ECO:0000259" key="1">
    <source>
        <dbReference type="Pfam" id="PF00149"/>
    </source>
</evidence>
<dbReference type="GO" id="GO:0016787">
    <property type="term" value="F:hydrolase activity"/>
    <property type="evidence" value="ECO:0007669"/>
    <property type="project" value="InterPro"/>
</dbReference>
<organism evidence="2 3">
    <name type="scientific">Streptomyces alboniger</name>
    <dbReference type="NCBI Taxonomy" id="132473"/>
    <lineage>
        <taxon>Bacteria</taxon>
        <taxon>Bacillati</taxon>
        <taxon>Actinomycetota</taxon>
        <taxon>Actinomycetes</taxon>
        <taxon>Kitasatosporales</taxon>
        <taxon>Streptomycetaceae</taxon>
        <taxon>Streptomyces</taxon>
        <taxon>Streptomyces aurantiacus group</taxon>
    </lineage>
</organism>
<reference evidence="2 3" key="1">
    <citation type="submission" date="2017-09" db="EMBL/GenBank/DDBJ databases">
        <authorList>
            <person name="Lee N."/>
            <person name="Cho B.-K."/>
        </authorList>
    </citation>
    <scope>NUCLEOTIDE SEQUENCE [LARGE SCALE GENOMIC DNA]</scope>
    <source>
        <strain evidence="2 3">ATCC 12461</strain>
    </source>
</reference>
<evidence type="ECO:0000313" key="2">
    <source>
        <dbReference type="EMBL" id="QEV20760.1"/>
    </source>
</evidence>
<gene>
    <name evidence="2" type="ORF">CP975_27310</name>
</gene>
<dbReference type="Pfam" id="PF00149">
    <property type="entry name" value="Metallophos"/>
    <property type="match status" value="1"/>
</dbReference>
<dbReference type="KEGG" id="salw:CP975_27310"/>
<sequence length="298" mass="33618">MSPTAPERQLLAVSDLHVGMADNWPITESLRPESDGDWLIVAGDVAELTQDIERALRMLADRFAKVIWAPGNHELWTPREDPVQLRGEARYRHLVELCASLGVVTPEDPYPVWDGPGGPLAVAPLFVLYDYTFRAPGARTEEESLARAYEAGVVCTDEFLLHPDPHPGRAAWCRARVAETERRLAAHDPGLPLVLVNHFPLVRQPTDVLWHPEFAQWCGTELTADWHTRFHTAAVVYGHLHIPRTTWYDGVRFEEVSIGYPREWRKRGHPRGLLRRIAPVTPETVAPQGTADRLKGRP</sequence>
<evidence type="ECO:0000313" key="3">
    <source>
        <dbReference type="Proteomes" id="UP000326553"/>
    </source>
</evidence>
<dbReference type="SUPFAM" id="SSF56300">
    <property type="entry name" value="Metallo-dependent phosphatases"/>
    <property type="match status" value="1"/>
</dbReference>
<dbReference type="PANTHER" id="PTHR36492:SF2">
    <property type="entry name" value="[ACYL-CARRIER-PROTEIN] PHOSPHODIESTERASE PPTH"/>
    <property type="match status" value="1"/>
</dbReference>
<feature type="domain" description="Calcineurin-like phosphoesterase" evidence="1">
    <location>
        <begin position="10"/>
        <end position="243"/>
    </location>
</feature>
<dbReference type="RefSeq" id="WP_150477445.1">
    <property type="nucleotide sequence ID" value="NZ_CP023695.1"/>
</dbReference>
<dbReference type="InterPro" id="IPR004843">
    <property type="entry name" value="Calcineurin-like_PHP"/>
</dbReference>
<accession>A0A5J6HR72</accession>
<dbReference type="Gene3D" id="3.60.21.10">
    <property type="match status" value="1"/>
</dbReference>
<proteinExistence type="predicted"/>
<dbReference type="OrthoDB" id="9013891at2"/>
<dbReference type="InterPro" id="IPR052963">
    <property type="entry name" value="Pantetheine_PDE"/>
</dbReference>
<dbReference type="InterPro" id="IPR029052">
    <property type="entry name" value="Metallo-depent_PP-like"/>
</dbReference>
<protein>
    <submittedName>
        <fullName evidence="2">Metallophosphoesterase</fullName>
    </submittedName>
</protein>